<evidence type="ECO:0000313" key="2">
    <source>
        <dbReference type="EMBL" id="ANC77241.1"/>
    </source>
</evidence>
<reference evidence="2 3" key="1">
    <citation type="submission" date="2016-04" db="EMBL/GenBank/DDBJ databases">
        <title>Complete genome sequence of Fictibacillus phosphorivorans G25-29, a strain toxic to nematodes.</title>
        <authorList>
            <person name="Zheng Z."/>
        </authorList>
    </citation>
    <scope>NUCLEOTIDE SEQUENCE [LARGE SCALE GENOMIC DNA]</scope>
    <source>
        <strain evidence="2 3">G25-29</strain>
    </source>
</reference>
<gene>
    <name evidence="2" type="ORF">ABE65_010675</name>
</gene>
<keyword evidence="1" id="KW-0472">Membrane</keyword>
<feature type="transmembrane region" description="Helical" evidence="1">
    <location>
        <begin position="37"/>
        <end position="56"/>
    </location>
</feature>
<dbReference type="AlphaFoldDB" id="A0A160IM49"/>
<sequence length="243" mass="28903">MGWEKVKLKIDRSIKYRKLPERYKTHLNVMHHVKHSIFAFTFILLDIISLIFIVLAPHQSTFWITIPLVVIINVWSLTILLRNTENMILEPILYTACLGVVGSLCNFVVVQKFYYLIFKFSSPLFFIICLLIFSLFVKQQIWYQVKKFSNIHSNFGEEKLNPKRDYFIMTLFGIGYIIYAYLARSYPILTIAYPLTIFSFFCLFFAYLSVKFFHKYVFMKTNMMYVPLPKQLKKQLKAKKVTM</sequence>
<name>A0A160IM49_9BACL</name>
<dbReference type="STRING" id="1221500.ABE65_010675"/>
<keyword evidence="1" id="KW-1133">Transmembrane helix</keyword>
<evidence type="ECO:0000256" key="1">
    <source>
        <dbReference type="SAM" id="Phobius"/>
    </source>
</evidence>
<feature type="transmembrane region" description="Helical" evidence="1">
    <location>
        <begin position="92"/>
        <end position="110"/>
    </location>
</feature>
<organism evidence="2 3">
    <name type="scientific">Fictibacillus phosphorivorans</name>
    <dbReference type="NCBI Taxonomy" id="1221500"/>
    <lineage>
        <taxon>Bacteria</taxon>
        <taxon>Bacillati</taxon>
        <taxon>Bacillota</taxon>
        <taxon>Bacilli</taxon>
        <taxon>Bacillales</taxon>
        <taxon>Fictibacillaceae</taxon>
        <taxon>Fictibacillus</taxon>
    </lineage>
</organism>
<proteinExistence type="predicted"/>
<feature type="transmembrane region" description="Helical" evidence="1">
    <location>
        <begin position="116"/>
        <end position="137"/>
    </location>
</feature>
<feature type="transmembrane region" description="Helical" evidence="1">
    <location>
        <begin position="166"/>
        <end position="182"/>
    </location>
</feature>
<keyword evidence="1" id="KW-0812">Transmembrane</keyword>
<evidence type="ECO:0000313" key="3">
    <source>
        <dbReference type="Proteomes" id="UP000076623"/>
    </source>
</evidence>
<dbReference type="Proteomes" id="UP000076623">
    <property type="component" value="Chromosome"/>
</dbReference>
<dbReference type="KEGG" id="fpn:ABE65_010675"/>
<keyword evidence="3" id="KW-1185">Reference proteome</keyword>
<dbReference type="EMBL" id="CP015378">
    <property type="protein sequence ID" value="ANC77241.1"/>
    <property type="molecule type" value="Genomic_DNA"/>
</dbReference>
<feature type="transmembrane region" description="Helical" evidence="1">
    <location>
        <begin position="188"/>
        <end position="210"/>
    </location>
</feature>
<feature type="transmembrane region" description="Helical" evidence="1">
    <location>
        <begin position="62"/>
        <end position="80"/>
    </location>
</feature>
<accession>A0A160IM49</accession>
<protein>
    <submittedName>
        <fullName evidence="2">Uncharacterized protein</fullName>
    </submittedName>
</protein>